<keyword evidence="13" id="KW-1133">Transmembrane helix</keyword>
<dbReference type="InterPro" id="IPR051138">
    <property type="entry name" value="PIM_Ser/Thr_kinase"/>
</dbReference>
<comment type="catalytic activity">
    <reaction evidence="9">
        <text>L-seryl-[protein] + ATP = O-phospho-L-seryl-[protein] + ADP + H(+)</text>
        <dbReference type="Rhea" id="RHEA:17989"/>
        <dbReference type="Rhea" id="RHEA-COMP:9863"/>
        <dbReference type="Rhea" id="RHEA-COMP:11604"/>
        <dbReference type="ChEBI" id="CHEBI:15378"/>
        <dbReference type="ChEBI" id="CHEBI:29999"/>
        <dbReference type="ChEBI" id="CHEBI:30616"/>
        <dbReference type="ChEBI" id="CHEBI:83421"/>
        <dbReference type="ChEBI" id="CHEBI:456216"/>
        <dbReference type="EC" id="2.7.11.1"/>
    </reaction>
</comment>
<evidence type="ECO:0000313" key="15">
    <source>
        <dbReference type="EMBL" id="KAK9974069.1"/>
    </source>
</evidence>
<keyword evidence="13" id="KW-0472">Membrane</keyword>
<dbReference type="GO" id="GO:0005737">
    <property type="term" value="C:cytoplasm"/>
    <property type="evidence" value="ECO:0007669"/>
    <property type="project" value="TreeGrafter"/>
</dbReference>
<evidence type="ECO:0000256" key="12">
    <source>
        <dbReference type="SAM" id="MobiDB-lite"/>
    </source>
</evidence>
<comment type="similarity">
    <text evidence="1">Belongs to the protein kinase superfamily. CAMK Ser/Thr protein kinase family. PIM subfamily.</text>
</comment>
<dbReference type="Pfam" id="PF00069">
    <property type="entry name" value="Pkinase"/>
    <property type="match status" value="1"/>
</dbReference>
<feature type="compositionally biased region" description="Acidic residues" evidence="12">
    <location>
        <begin position="96"/>
        <end position="105"/>
    </location>
</feature>
<name>A0AAW2AMU2_CULAL</name>
<dbReference type="FunFam" id="1.10.510.10:FF:000392">
    <property type="entry name" value="Pim proto-oncogene, serine/threonine kinase,-related 152"/>
    <property type="match status" value="1"/>
</dbReference>
<feature type="binding site" evidence="10">
    <location>
        <position position="223"/>
    </location>
    <ligand>
        <name>ATP</name>
        <dbReference type="ChEBI" id="CHEBI:30616"/>
    </ligand>
</feature>
<dbReference type="GO" id="GO:0007346">
    <property type="term" value="P:regulation of mitotic cell cycle"/>
    <property type="evidence" value="ECO:0007669"/>
    <property type="project" value="TreeGrafter"/>
</dbReference>
<dbReference type="PANTHER" id="PTHR22984">
    <property type="entry name" value="SERINE/THREONINE-PROTEIN KINASE PIM"/>
    <property type="match status" value="1"/>
</dbReference>
<dbReference type="InterPro" id="IPR000719">
    <property type="entry name" value="Prot_kinase_dom"/>
</dbReference>
<evidence type="ECO:0000256" key="6">
    <source>
        <dbReference type="ARBA" id="ARBA00022777"/>
    </source>
</evidence>
<reference evidence="15 16" key="1">
    <citation type="submission" date="2024-05" db="EMBL/GenBank/DDBJ databases">
        <title>A high-quality chromosomal-level genome assembly of Topmouth culter (Culter alburnus).</title>
        <authorList>
            <person name="Zhao H."/>
        </authorList>
    </citation>
    <scope>NUCLEOTIDE SEQUENCE [LARGE SCALE GENOMIC DNA]</scope>
    <source>
        <strain evidence="15">CATC2023</strain>
        <tissue evidence="15">Muscle</tissue>
    </source>
</reference>
<feature type="compositionally biased region" description="Basic and acidic residues" evidence="12">
    <location>
        <begin position="30"/>
        <end position="42"/>
    </location>
</feature>
<dbReference type="GO" id="GO:0043066">
    <property type="term" value="P:negative regulation of apoptotic process"/>
    <property type="evidence" value="ECO:0007669"/>
    <property type="project" value="TreeGrafter"/>
</dbReference>
<dbReference type="InterPro" id="IPR017441">
    <property type="entry name" value="Protein_kinase_ATP_BS"/>
</dbReference>
<keyword evidence="3 11" id="KW-0723">Serine/threonine-protein kinase</keyword>
<dbReference type="PANTHER" id="PTHR22984:SF11">
    <property type="entry name" value="AURORA KINASE-RELATED"/>
    <property type="match status" value="1"/>
</dbReference>
<protein>
    <recommendedName>
        <fullName evidence="2">non-specific serine/threonine protein kinase</fullName>
        <ecNumber evidence="2">2.7.11.1</ecNumber>
    </recommendedName>
</protein>
<feature type="compositionally biased region" description="Basic and acidic residues" evidence="12">
    <location>
        <begin position="1"/>
        <end position="13"/>
    </location>
</feature>
<keyword evidence="6" id="KW-0418">Kinase</keyword>
<feature type="domain" description="Protein kinase" evidence="14">
    <location>
        <begin position="194"/>
        <end position="458"/>
    </location>
</feature>
<dbReference type="Gene3D" id="1.10.510.10">
    <property type="entry name" value="Transferase(Phosphotransferase) domain 1"/>
    <property type="match status" value="1"/>
</dbReference>
<organism evidence="15 16">
    <name type="scientific">Culter alburnus</name>
    <name type="common">Topmouth culter</name>
    <dbReference type="NCBI Taxonomy" id="194366"/>
    <lineage>
        <taxon>Eukaryota</taxon>
        <taxon>Metazoa</taxon>
        <taxon>Chordata</taxon>
        <taxon>Craniata</taxon>
        <taxon>Vertebrata</taxon>
        <taxon>Euteleostomi</taxon>
        <taxon>Actinopterygii</taxon>
        <taxon>Neopterygii</taxon>
        <taxon>Teleostei</taxon>
        <taxon>Ostariophysi</taxon>
        <taxon>Cypriniformes</taxon>
        <taxon>Xenocyprididae</taxon>
        <taxon>Xenocypridinae</taxon>
        <taxon>Culter</taxon>
    </lineage>
</organism>
<comment type="caution">
    <text evidence="15">The sequence shown here is derived from an EMBL/GenBank/DDBJ whole genome shotgun (WGS) entry which is preliminary data.</text>
</comment>
<dbReference type="Proteomes" id="UP001479290">
    <property type="component" value="Unassembled WGS sequence"/>
</dbReference>
<evidence type="ECO:0000256" key="2">
    <source>
        <dbReference type="ARBA" id="ARBA00012513"/>
    </source>
</evidence>
<feature type="region of interest" description="Disordered" evidence="12">
    <location>
        <begin position="91"/>
        <end position="175"/>
    </location>
</feature>
<comment type="catalytic activity">
    <reaction evidence="8">
        <text>L-threonyl-[protein] + ATP = O-phospho-L-threonyl-[protein] + ADP + H(+)</text>
        <dbReference type="Rhea" id="RHEA:46608"/>
        <dbReference type="Rhea" id="RHEA-COMP:11060"/>
        <dbReference type="Rhea" id="RHEA-COMP:11605"/>
        <dbReference type="ChEBI" id="CHEBI:15378"/>
        <dbReference type="ChEBI" id="CHEBI:30013"/>
        <dbReference type="ChEBI" id="CHEBI:30616"/>
        <dbReference type="ChEBI" id="CHEBI:61977"/>
        <dbReference type="ChEBI" id="CHEBI:456216"/>
        <dbReference type="EC" id="2.7.11.1"/>
    </reaction>
</comment>
<evidence type="ECO:0000256" key="8">
    <source>
        <dbReference type="ARBA" id="ARBA00047899"/>
    </source>
</evidence>
<dbReference type="EC" id="2.7.11.1" evidence="2"/>
<evidence type="ECO:0000256" key="13">
    <source>
        <dbReference type="SAM" id="Phobius"/>
    </source>
</evidence>
<dbReference type="InterPro" id="IPR008271">
    <property type="entry name" value="Ser/Thr_kinase_AS"/>
</dbReference>
<keyword evidence="16" id="KW-1185">Reference proteome</keyword>
<evidence type="ECO:0000313" key="16">
    <source>
        <dbReference type="Proteomes" id="UP001479290"/>
    </source>
</evidence>
<dbReference type="SUPFAM" id="SSF56112">
    <property type="entry name" value="Protein kinase-like (PK-like)"/>
    <property type="match status" value="1"/>
</dbReference>
<evidence type="ECO:0000256" key="11">
    <source>
        <dbReference type="RuleBase" id="RU000304"/>
    </source>
</evidence>
<dbReference type="GO" id="GO:0005524">
    <property type="term" value="F:ATP binding"/>
    <property type="evidence" value="ECO:0007669"/>
    <property type="project" value="UniProtKB-UniRule"/>
</dbReference>
<evidence type="ECO:0000256" key="9">
    <source>
        <dbReference type="ARBA" id="ARBA00048679"/>
    </source>
</evidence>
<evidence type="ECO:0000256" key="4">
    <source>
        <dbReference type="ARBA" id="ARBA00022679"/>
    </source>
</evidence>
<keyword evidence="13" id="KW-0812">Transmembrane</keyword>
<gene>
    <name evidence="15" type="ORF">ABG768_022178</name>
</gene>
<evidence type="ECO:0000256" key="7">
    <source>
        <dbReference type="ARBA" id="ARBA00022840"/>
    </source>
</evidence>
<dbReference type="PROSITE" id="PS50011">
    <property type="entry name" value="PROTEIN_KINASE_DOM"/>
    <property type="match status" value="1"/>
</dbReference>
<dbReference type="InterPro" id="IPR011009">
    <property type="entry name" value="Kinase-like_dom_sf"/>
</dbReference>
<dbReference type="Gene3D" id="3.30.200.20">
    <property type="entry name" value="Phosphorylase Kinase, domain 1"/>
    <property type="match status" value="1"/>
</dbReference>
<keyword evidence="4" id="KW-0808">Transferase</keyword>
<evidence type="ECO:0000259" key="14">
    <source>
        <dbReference type="PROSITE" id="PS50011"/>
    </source>
</evidence>
<feature type="region of interest" description="Disordered" evidence="12">
    <location>
        <begin position="1"/>
        <end position="71"/>
    </location>
</feature>
<accession>A0AAW2AMU2</accession>
<keyword evidence="7 10" id="KW-0067">ATP-binding</keyword>
<sequence>MGQRLSRREKAKGGGECVHGINPCTTLTSTDHKAELHPRPNETPEGIGEGGGQEIKERGGEKTKNKRQKKRRFRRFASFFCCCSRPKSTKARDEQVEQGEVDQDTGEGPSRRCTDDQTSLQEVICTVEDSDHQEPPSSSPEVPHTAENQQVEDVQPQDQDSPASPSAGETGSHLPRQLDCDEIMRIEDHICWKYTIGKKLGEGGFGSVFEGTRCKDDLQVAVKFTAKTENEPYISLPDHPRPVPLEVALTLMANQGPRCRHIIEVLDWQDHPDQFIMVLERPSHCMDMHSFWLQNGGLFSEELACHFMWQVIDAATVCCSRWVFHRDIKMPNLLVNTETLEVKLIDFGCGDLLRSSSYKTYSGTARYCPPEYFEKGEYYGKQATVWSLGVLVFVMITSLYPDSCDIGLMDADAWFQPGFSDDISPSFCTECCRFIRGCLKSNPEQRIHLDEMLSHDWFKVLSLRQAKMILKIYLYLLIFWIFVGLA</sequence>
<evidence type="ECO:0000256" key="5">
    <source>
        <dbReference type="ARBA" id="ARBA00022741"/>
    </source>
</evidence>
<evidence type="ECO:0000256" key="10">
    <source>
        <dbReference type="PROSITE-ProRule" id="PRU10141"/>
    </source>
</evidence>
<keyword evidence="5 10" id="KW-0547">Nucleotide-binding</keyword>
<dbReference type="FunFam" id="3.30.200.20:FF:000246">
    <property type="entry name" value="Pim proto-oncogene, serine/threonine kinase,-related 152"/>
    <property type="match status" value="1"/>
</dbReference>
<dbReference type="GO" id="GO:0004674">
    <property type="term" value="F:protein serine/threonine kinase activity"/>
    <property type="evidence" value="ECO:0007669"/>
    <property type="project" value="UniProtKB-KW"/>
</dbReference>
<feature type="compositionally biased region" description="Low complexity" evidence="12">
    <location>
        <begin position="149"/>
        <end position="160"/>
    </location>
</feature>
<dbReference type="SMART" id="SM00220">
    <property type="entry name" value="S_TKc"/>
    <property type="match status" value="1"/>
</dbReference>
<dbReference type="EMBL" id="JAWDJR010000005">
    <property type="protein sequence ID" value="KAK9974069.1"/>
    <property type="molecule type" value="Genomic_DNA"/>
</dbReference>
<evidence type="ECO:0000256" key="1">
    <source>
        <dbReference type="ARBA" id="ARBA00005505"/>
    </source>
</evidence>
<dbReference type="PROSITE" id="PS00107">
    <property type="entry name" value="PROTEIN_KINASE_ATP"/>
    <property type="match status" value="1"/>
</dbReference>
<dbReference type="PROSITE" id="PS00108">
    <property type="entry name" value="PROTEIN_KINASE_ST"/>
    <property type="match status" value="1"/>
</dbReference>
<dbReference type="AlphaFoldDB" id="A0AAW2AMU2"/>
<feature type="compositionally biased region" description="Basic and acidic residues" evidence="12">
    <location>
        <begin position="54"/>
        <end position="63"/>
    </location>
</feature>
<proteinExistence type="inferred from homology"/>
<evidence type="ECO:0000256" key="3">
    <source>
        <dbReference type="ARBA" id="ARBA00022527"/>
    </source>
</evidence>
<feature type="transmembrane region" description="Helical" evidence="13">
    <location>
        <begin position="468"/>
        <end position="485"/>
    </location>
</feature>